<keyword evidence="3" id="KW-0378">Hydrolase</keyword>
<dbReference type="AlphaFoldDB" id="A0A939K6C7"/>
<evidence type="ECO:0000259" key="2">
    <source>
        <dbReference type="Pfam" id="PF01425"/>
    </source>
</evidence>
<dbReference type="GO" id="GO:0004040">
    <property type="term" value="F:amidase activity"/>
    <property type="evidence" value="ECO:0007669"/>
    <property type="project" value="UniProtKB-EC"/>
</dbReference>
<keyword evidence="1" id="KW-0732">Signal</keyword>
<dbReference type="PROSITE" id="PS51257">
    <property type="entry name" value="PROKAR_LIPOPROTEIN"/>
    <property type="match status" value="1"/>
</dbReference>
<dbReference type="NCBIfam" id="NF005300">
    <property type="entry name" value="PRK06828.1"/>
    <property type="match status" value="1"/>
</dbReference>
<organism evidence="3 4">
    <name type="scientific">Fibrella rubiginis</name>
    <dbReference type="NCBI Taxonomy" id="2817060"/>
    <lineage>
        <taxon>Bacteria</taxon>
        <taxon>Pseudomonadati</taxon>
        <taxon>Bacteroidota</taxon>
        <taxon>Cytophagia</taxon>
        <taxon>Cytophagales</taxon>
        <taxon>Spirosomataceae</taxon>
        <taxon>Fibrella</taxon>
    </lineage>
</organism>
<protein>
    <submittedName>
        <fullName evidence="3">Amidase</fullName>
        <ecNumber evidence="3">3.5.1.4</ecNumber>
    </submittedName>
</protein>
<dbReference type="EC" id="3.5.1.4" evidence="3"/>
<dbReference type="Pfam" id="PF01425">
    <property type="entry name" value="Amidase"/>
    <property type="match status" value="1"/>
</dbReference>
<dbReference type="EMBL" id="JAFMYV010000005">
    <property type="protein sequence ID" value="MBO0937390.1"/>
    <property type="molecule type" value="Genomic_DNA"/>
</dbReference>
<dbReference type="Gene3D" id="3.90.1300.10">
    <property type="entry name" value="Amidase signature (AS) domain"/>
    <property type="match status" value="1"/>
</dbReference>
<dbReference type="RefSeq" id="WP_207364927.1">
    <property type="nucleotide sequence ID" value="NZ_JAFMYV010000005.1"/>
</dbReference>
<sequence length="546" mass="57258">MNRRNFIKNSSAISLSATAFTVAACTTTDKQATSENNTPAADEFALNEVSIGELQKKMQSGEYSSAAITKLYLDRIEAVDRKGPGLNSVIEVNPDALAMAEAMDKERKAGKVRGPLHGIPILIKDNIDTGDKMMTTAGSLALSGHKAANDAFVIKQLRAAGAVILGKTNLSEWANFRSTRSSSGWSSRGGQTRNPYVLDRSPCGSSSGSGAAVAANLCAVAVGTETDGSVIAPSSFCGIVGIKPTVGLVSRSGIIPISKTQDTAGPMARTVTDAAILLGAMTGVDPADAVTAESKGEAAPDYTKFLDAKGLAGKRIGVEKAFLKGHEGVVGLYKQAIQVLKKQGATVVEVDLLKSLSDVGGAEFTVLQYEFKDGLNKYLSTAKAGVSSLADVIAFNKTNAAKAMPYFQQETLESSEAKGDLASKEYTDAVAKTRSTRQRIDSLMTANKLDAICGTSIGFAGNIDLINGDYDTGFYFCPPAAMAGYPHITVPMGTVHGLPVGFSFIAGAYQEGPLLTLAYGYEQASKKRVKPTFIKSLVPGVTRQEA</sequence>
<reference evidence="3" key="1">
    <citation type="submission" date="2021-03" db="EMBL/GenBank/DDBJ databases">
        <title>Fibrella sp. HMF5335 genome sequencing and assembly.</title>
        <authorList>
            <person name="Kang H."/>
            <person name="Kim H."/>
            <person name="Bae S."/>
            <person name="Joh K."/>
        </authorList>
    </citation>
    <scope>NUCLEOTIDE SEQUENCE</scope>
    <source>
        <strain evidence="3">HMF5335</strain>
    </source>
</reference>
<feature type="signal peptide" evidence="1">
    <location>
        <begin position="1"/>
        <end position="24"/>
    </location>
</feature>
<name>A0A939K6C7_9BACT</name>
<dbReference type="SUPFAM" id="SSF75304">
    <property type="entry name" value="Amidase signature (AS) enzymes"/>
    <property type="match status" value="1"/>
</dbReference>
<dbReference type="InterPro" id="IPR036928">
    <property type="entry name" value="AS_sf"/>
</dbReference>
<evidence type="ECO:0000256" key="1">
    <source>
        <dbReference type="SAM" id="SignalP"/>
    </source>
</evidence>
<dbReference type="PANTHER" id="PTHR42678">
    <property type="entry name" value="AMIDASE"/>
    <property type="match status" value="1"/>
</dbReference>
<gene>
    <name evidence="3" type="ORF">J2I47_12610</name>
</gene>
<feature type="domain" description="Amidase" evidence="2">
    <location>
        <begin position="68"/>
        <end position="515"/>
    </location>
</feature>
<dbReference type="NCBIfam" id="NF006006">
    <property type="entry name" value="PRK08137.1"/>
    <property type="match status" value="1"/>
</dbReference>
<evidence type="ECO:0000313" key="4">
    <source>
        <dbReference type="Proteomes" id="UP000664034"/>
    </source>
</evidence>
<dbReference type="InterPro" id="IPR023631">
    <property type="entry name" value="Amidase_dom"/>
</dbReference>
<dbReference type="Proteomes" id="UP000664034">
    <property type="component" value="Unassembled WGS sequence"/>
</dbReference>
<comment type="caution">
    <text evidence="3">The sequence shown here is derived from an EMBL/GenBank/DDBJ whole genome shotgun (WGS) entry which is preliminary data.</text>
</comment>
<dbReference type="PANTHER" id="PTHR42678:SF34">
    <property type="entry name" value="OS04G0183300 PROTEIN"/>
    <property type="match status" value="1"/>
</dbReference>
<accession>A0A939K6C7</accession>
<evidence type="ECO:0000313" key="3">
    <source>
        <dbReference type="EMBL" id="MBO0937390.1"/>
    </source>
</evidence>
<keyword evidence="4" id="KW-1185">Reference proteome</keyword>
<proteinExistence type="predicted"/>
<feature type="chain" id="PRO_5037864475" evidence="1">
    <location>
        <begin position="25"/>
        <end position="546"/>
    </location>
</feature>